<sequence>MNSSSALPSPADWQQPSRLLRHSDEASYWPGPTDLSLAAAYQRQLEVRALRVARGEQPRGFKIGFTNRGIWSRYQVFAPIWGSIYDSTLVFCAGEGTLDLGGTMEPRIEPEAVVCLRSAPPQDLSIQALFESIEWVAPGIEIVQSHQPDWRFASASDPVADGGLHARLLVGPRIPVRALAADGAALEKLLSEAQVELVKDGRGIDSGTGAAVLDGPLHALLHFVRELRSCPGAPALQAGDVVTTGTWTDAWPVAAGESWEARFSSPLSRLAVRFR</sequence>
<name>A0ABY6GGH4_9BURK</name>
<dbReference type="InterPro" id="IPR036663">
    <property type="entry name" value="Fumarylacetoacetase_C_sf"/>
</dbReference>
<protein>
    <submittedName>
        <fullName evidence="1">Hydratase</fullName>
    </submittedName>
</protein>
<dbReference type="EMBL" id="CP106882">
    <property type="protein sequence ID" value="UYG53482.1"/>
    <property type="molecule type" value="Genomic_DNA"/>
</dbReference>
<gene>
    <name evidence="1" type="ORF">M9799_19115</name>
</gene>
<keyword evidence="2" id="KW-1185">Reference proteome</keyword>
<evidence type="ECO:0000313" key="2">
    <source>
        <dbReference type="Proteomes" id="UP001162800"/>
    </source>
</evidence>
<proteinExistence type="predicted"/>
<dbReference type="Gene3D" id="3.90.850.10">
    <property type="entry name" value="Fumarylacetoacetase-like, C-terminal domain"/>
    <property type="match status" value="1"/>
</dbReference>
<dbReference type="RefSeq" id="WP_231043652.1">
    <property type="nucleotide sequence ID" value="NZ_CP106882.1"/>
</dbReference>
<dbReference type="PANTHER" id="PTHR30143:SF0">
    <property type="entry name" value="2-KETO-4-PENTENOATE HYDRATASE"/>
    <property type="match status" value="1"/>
</dbReference>
<dbReference type="PANTHER" id="PTHR30143">
    <property type="entry name" value="ACID HYDRATASE"/>
    <property type="match status" value="1"/>
</dbReference>
<organism evidence="1 2">
    <name type="scientific">Comamonas endophytica</name>
    <dbReference type="NCBI Taxonomy" id="2949090"/>
    <lineage>
        <taxon>Bacteria</taxon>
        <taxon>Pseudomonadati</taxon>
        <taxon>Pseudomonadota</taxon>
        <taxon>Betaproteobacteria</taxon>
        <taxon>Burkholderiales</taxon>
        <taxon>Comamonadaceae</taxon>
        <taxon>Comamonas</taxon>
    </lineage>
</organism>
<dbReference type="InterPro" id="IPR050772">
    <property type="entry name" value="Hydratase-Decarb/MhpD_sf"/>
</dbReference>
<accession>A0ABY6GGH4</accession>
<keyword evidence="1" id="KW-0614">Plasmid</keyword>
<geneLocation type="plasmid" evidence="1 2">
    <name>unnamed1</name>
</geneLocation>
<reference evidence="1" key="1">
    <citation type="submission" date="2022-09" db="EMBL/GenBank/DDBJ databases">
        <title>The complete genome of Acidovorax sp. 5MLIR.</title>
        <authorList>
            <person name="Liu L."/>
            <person name="Yue J."/>
            <person name="Yang F."/>
            <person name="Yuan J."/>
            <person name="Li L."/>
        </authorList>
    </citation>
    <scope>NUCLEOTIDE SEQUENCE</scope>
    <source>
        <strain evidence="1">5MLIR</strain>
        <plasmid evidence="1">unnamed1</plasmid>
    </source>
</reference>
<dbReference type="Proteomes" id="UP001162800">
    <property type="component" value="Plasmid unnamed1"/>
</dbReference>
<dbReference type="SUPFAM" id="SSF56529">
    <property type="entry name" value="FAH"/>
    <property type="match status" value="1"/>
</dbReference>
<evidence type="ECO:0000313" key="1">
    <source>
        <dbReference type="EMBL" id="UYG53482.1"/>
    </source>
</evidence>